<evidence type="ECO:0000313" key="2">
    <source>
        <dbReference type="Proteomes" id="UP000306229"/>
    </source>
</evidence>
<organism evidence="1 2">
    <name type="scientific">Aureibaculum algae</name>
    <dbReference type="NCBI Taxonomy" id="2584122"/>
    <lineage>
        <taxon>Bacteria</taxon>
        <taxon>Pseudomonadati</taxon>
        <taxon>Bacteroidota</taxon>
        <taxon>Flavobacteriia</taxon>
        <taxon>Flavobacteriales</taxon>
        <taxon>Flavobacteriaceae</taxon>
        <taxon>Aureibaculum</taxon>
    </lineage>
</organism>
<reference evidence="1 2" key="1">
    <citation type="submission" date="2019-05" db="EMBL/GenBank/DDBJ databases">
        <title>Algicella ahnfeltiae gen. nov., sp. nov., a novel marine bacterium of the family Flavobacteriaceae isolated from a red alga.</title>
        <authorList>
            <person name="Nedashkovskaya O.I."/>
            <person name="Kukhlevskiy A.D."/>
            <person name="Kim S.-G."/>
            <person name="Zhukova N.V."/>
            <person name="Mikhailov V.V."/>
        </authorList>
    </citation>
    <scope>NUCLEOTIDE SEQUENCE [LARGE SCALE GENOMIC DNA]</scope>
    <source>
        <strain evidence="1 2">10Alg115</strain>
    </source>
</reference>
<accession>A0A5B7TLI2</accession>
<dbReference type="AlphaFoldDB" id="A0A5B7TLI2"/>
<gene>
    <name evidence="1" type="ORF">FF125_03640</name>
</gene>
<sequence>MKNLENYGVQEMNAKEIKATDGGGFLAWILGAAIGIAENAVGGLRHSNIHKGTGLIVGQKW</sequence>
<evidence type="ECO:0008006" key="3">
    <source>
        <dbReference type="Google" id="ProtNLM"/>
    </source>
</evidence>
<dbReference type="RefSeq" id="WP_138948501.1">
    <property type="nucleotide sequence ID" value="NZ_CP040749.1"/>
</dbReference>
<dbReference type="Proteomes" id="UP000306229">
    <property type="component" value="Chromosome"/>
</dbReference>
<name>A0A5B7TLI2_9FLAO</name>
<protein>
    <recommendedName>
        <fullName evidence="3">Class IIb bacteriocin, lactobin A/cerein 7B family</fullName>
    </recommendedName>
</protein>
<dbReference type="KEGG" id="fbe:FF125_03640"/>
<proteinExistence type="predicted"/>
<keyword evidence="2" id="KW-1185">Reference proteome</keyword>
<evidence type="ECO:0000313" key="1">
    <source>
        <dbReference type="EMBL" id="QCX37569.1"/>
    </source>
</evidence>
<dbReference type="EMBL" id="CP040749">
    <property type="protein sequence ID" value="QCX37569.1"/>
    <property type="molecule type" value="Genomic_DNA"/>
</dbReference>